<dbReference type="Proteomes" id="UP001497680">
    <property type="component" value="Unassembled WGS sequence"/>
</dbReference>
<accession>A0ACC0DGD7</accession>
<evidence type="ECO:0000313" key="1">
    <source>
        <dbReference type="EMBL" id="KAI6091578.1"/>
    </source>
</evidence>
<name>A0ACC0DGD7_9PEZI</name>
<protein>
    <submittedName>
        <fullName evidence="1">O-acetylhomoserine/O-acetylserine sulfhydrylase</fullName>
    </submittedName>
</protein>
<dbReference type="EMBL" id="MU394286">
    <property type="protein sequence ID" value="KAI6091578.1"/>
    <property type="molecule type" value="Genomic_DNA"/>
</dbReference>
<evidence type="ECO:0000313" key="2">
    <source>
        <dbReference type="Proteomes" id="UP001497680"/>
    </source>
</evidence>
<reference evidence="1 2" key="1">
    <citation type="journal article" date="2022" name="New Phytol.">
        <title>Ecological generalism drives hyperdiversity of secondary metabolite gene clusters in xylarialean endophytes.</title>
        <authorList>
            <person name="Franco M.E.E."/>
            <person name="Wisecaver J.H."/>
            <person name="Arnold A.E."/>
            <person name="Ju Y.M."/>
            <person name="Slot J.C."/>
            <person name="Ahrendt S."/>
            <person name="Moore L.P."/>
            <person name="Eastman K.E."/>
            <person name="Scott K."/>
            <person name="Konkel Z."/>
            <person name="Mondo S.J."/>
            <person name="Kuo A."/>
            <person name="Hayes R.D."/>
            <person name="Haridas S."/>
            <person name="Andreopoulos B."/>
            <person name="Riley R."/>
            <person name="LaButti K."/>
            <person name="Pangilinan J."/>
            <person name="Lipzen A."/>
            <person name="Amirebrahimi M."/>
            <person name="Yan J."/>
            <person name="Adam C."/>
            <person name="Keymanesh K."/>
            <person name="Ng V."/>
            <person name="Louie K."/>
            <person name="Northen T."/>
            <person name="Drula E."/>
            <person name="Henrissat B."/>
            <person name="Hsieh H.M."/>
            <person name="Youens-Clark K."/>
            <person name="Lutzoni F."/>
            <person name="Miadlikowska J."/>
            <person name="Eastwood D.C."/>
            <person name="Hamelin R.C."/>
            <person name="Grigoriev I.V."/>
            <person name="U'Ren J.M."/>
        </authorList>
    </citation>
    <scope>NUCLEOTIDE SEQUENCE [LARGE SCALE GENOMIC DNA]</scope>
    <source>
        <strain evidence="1 2">ER1909</strain>
    </source>
</reference>
<comment type="caution">
    <text evidence="1">The sequence shown here is derived from an EMBL/GenBank/DDBJ whole genome shotgun (WGS) entry which is preliminary data.</text>
</comment>
<keyword evidence="2" id="KW-1185">Reference proteome</keyword>
<proteinExistence type="predicted"/>
<organism evidence="1 2">
    <name type="scientific">Hypoxylon rubiginosum</name>
    <dbReference type="NCBI Taxonomy" id="110542"/>
    <lineage>
        <taxon>Eukaryota</taxon>
        <taxon>Fungi</taxon>
        <taxon>Dikarya</taxon>
        <taxon>Ascomycota</taxon>
        <taxon>Pezizomycotina</taxon>
        <taxon>Sordariomycetes</taxon>
        <taxon>Xylariomycetidae</taxon>
        <taxon>Xylariales</taxon>
        <taxon>Hypoxylaceae</taxon>
        <taxon>Hypoxylon</taxon>
    </lineage>
</organism>
<sequence>MDAFAPYRVDENPSDHQFNTLQVHAGHKPDSQTRSRAVPIYATASYVFDDADHARRVCTNEEAGYVYSRISNPTVEVFEKRCAALEGGSAAVATASGQAAVFQTIILLAQSGDNIIASRNLYGGSYSCLKTLLPRLGVQVRWLDADHPDNVTRLIDEKTKLVFVESIGNPRCTVPDLRGMADATHAAGVPLVVDNTFGACGYFCRAKDHGADIIVHSATKWIGGHGTTVGGVVIDAGTFDWAAHPKRFPHLATASDDVMGFSYAKLFGKAAFAMALRIDVVMECGAVLNPFAAQQLILGLETLSLRCERIATNSMQLARYLENHERVAWVLYSGLQSNASDHKLGKMFLTGGFGGVLSMGVVGGNEASKYVINNFRLVSNMTNVGDSKTMATHPWSSTHVIMSEADRIAAGITEDLIRISIGTEAIADIINDFEKALQSIPVEVINNAMSAKEDDSN</sequence>
<gene>
    <name evidence="1" type="ORF">F4821DRAFT_280737</name>
</gene>